<evidence type="ECO:0000313" key="2">
    <source>
        <dbReference type="Proteomes" id="UP001352852"/>
    </source>
</evidence>
<gene>
    <name evidence="1" type="ORF">CHARACLAT_031796</name>
</gene>
<name>A0ABU7D2C1_9TELE</name>
<comment type="caution">
    <text evidence="1">The sequence shown here is derived from an EMBL/GenBank/DDBJ whole genome shotgun (WGS) entry which is preliminary data.</text>
</comment>
<sequence>MFDSQPDPEEELHGSPEELFLGVGTVEPTCKSSSSLRSGMHGAVERQFQDATRKAGFKHSATARSRGILPLVLINNWVTPKLSPSRSLKLALSQRRHDCQWIGEKDATVQSDDENICQRSQMSRSSILRAMETKWKTNETWLQTLPWLQVWRTLTGLQSPDLKLLEHLWDELEPGLQFWF</sequence>
<dbReference type="EMBL" id="JAHUTJ010013504">
    <property type="protein sequence ID" value="MED6269313.1"/>
    <property type="molecule type" value="Genomic_DNA"/>
</dbReference>
<reference evidence="1 2" key="1">
    <citation type="submission" date="2021-06" db="EMBL/GenBank/DDBJ databases">
        <authorList>
            <person name="Palmer J.M."/>
        </authorList>
    </citation>
    <scope>NUCLEOTIDE SEQUENCE [LARGE SCALE GENOMIC DNA]</scope>
    <source>
        <strain evidence="1 2">CL_MEX2019</strain>
        <tissue evidence="1">Muscle</tissue>
    </source>
</reference>
<keyword evidence="2" id="KW-1185">Reference proteome</keyword>
<accession>A0ABU7D2C1</accession>
<proteinExistence type="predicted"/>
<evidence type="ECO:0000313" key="1">
    <source>
        <dbReference type="EMBL" id="MED6269313.1"/>
    </source>
</evidence>
<dbReference type="Proteomes" id="UP001352852">
    <property type="component" value="Unassembled WGS sequence"/>
</dbReference>
<protein>
    <submittedName>
        <fullName evidence="1">Uncharacterized protein</fullName>
    </submittedName>
</protein>
<organism evidence="1 2">
    <name type="scientific">Characodon lateralis</name>
    <dbReference type="NCBI Taxonomy" id="208331"/>
    <lineage>
        <taxon>Eukaryota</taxon>
        <taxon>Metazoa</taxon>
        <taxon>Chordata</taxon>
        <taxon>Craniata</taxon>
        <taxon>Vertebrata</taxon>
        <taxon>Euteleostomi</taxon>
        <taxon>Actinopterygii</taxon>
        <taxon>Neopterygii</taxon>
        <taxon>Teleostei</taxon>
        <taxon>Neoteleostei</taxon>
        <taxon>Acanthomorphata</taxon>
        <taxon>Ovalentaria</taxon>
        <taxon>Atherinomorphae</taxon>
        <taxon>Cyprinodontiformes</taxon>
        <taxon>Goodeidae</taxon>
        <taxon>Characodon</taxon>
    </lineage>
</organism>